<dbReference type="FunFam" id="2.60.40.790:FF:000009">
    <property type="entry name" value="17.6 kDa class I heat shock protein-like"/>
    <property type="match status" value="1"/>
</dbReference>
<dbReference type="GO" id="GO:0005737">
    <property type="term" value="C:cytoplasm"/>
    <property type="evidence" value="ECO:0007669"/>
    <property type="project" value="UniProtKB-SubCell"/>
</dbReference>
<dbReference type="InterPro" id="IPR031107">
    <property type="entry name" value="Small_HSP"/>
</dbReference>
<dbReference type="InterPro" id="IPR008978">
    <property type="entry name" value="HSP20-like_chaperone"/>
</dbReference>
<keyword evidence="2" id="KW-0963">Cytoplasm</keyword>
<organism evidence="7 8">
    <name type="scientific">Acer saccharum</name>
    <name type="common">Sugar maple</name>
    <dbReference type="NCBI Taxonomy" id="4024"/>
    <lineage>
        <taxon>Eukaryota</taxon>
        <taxon>Viridiplantae</taxon>
        <taxon>Streptophyta</taxon>
        <taxon>Embryophyta</taxon>
        <taxon>Tracheophyta</taxon>
        <taxon>Spermatophyta</taxon>
        <taxon>Magnoliopsida</taxon>
        <taxon>eudicotyledons</taxon>
        <taxon>Gunneridae</taxon>
        <taxon>Pentapetalae</taxon>
        <taxon>rosids</taxon>
        <taxon>malvids</taxon>
        <taxon>Sapindales</taxon>
        <taxon>Sapindaceae</taxon>
        <taxon>Hippocastanoideae</taxon>
        <taxon>Acereae</taxon>
        <taxon>Acer</taxon>
    </lineage>
</organism>
<dbReference type="SUPFAM" id="SSF49764">
    <property type="entry name" value="HSP20-like chaperones"/>
    <property type="match status" value="1"/>
</dbReference>
<protein>
    <recommendedName>
        <fullName evidence="6">SHSP domain-containing protein</fullName>
    </recommendedName>
</protein>
<evidence type="ECO:0000259" key="6">
    <source>
        <dbReference type="PROSITE" id="PS01031"/>
    </source>
</evidence>
<reference evidence="7" key="2">
    <citation type="submission" date="2023-06" db="EMBL/GenBank/DDBJ databases">
        <authorList>
            <person name="Swenson N.G."/>
            <person name="Wegrzyn J.L."/>
            <person name="Mcevoy S.L."/>
        </authorList>
    </citation>
    <scope>NUCLEOTIDE SEQUENCE</scope>
    <source>
        <strain evidence="7">NS2018</strain>
        <tissue evidence="7">Leaf</tissue>
    </source>
</reference>
<dbReference type="PROSITE" id="PS01031">
    <property type="entry name" value="SHSP"/>
    <property type="match status" value="1"/>
</dbReference>
<evidence type="ECO:0000256" key="5">
    <source>
        <dbReference type="RuleBase" id="RU003616"/>
    </source>
</evidence>
<dbReference type="Pfam" id="PF00011">
    <property type="entry name" value="HSP20"/>
    <property type="match status" value="1"/>
</dbReference>
<accession>A0AA39W6N7</accession>
<reference evidence="7" key="1">
    <citation type="journal article" date="2022" name="Plant J.">
        <title>Strategies of tolerance reflected in two North American maple genomes.</title>
        <authorList>
            <person name="McEvoy S.L."/>
            <person name="Sezen U.U."/>
            <person name="Trouern-Trend A."/>
            <person name="McMahon S.M."/>
            <person name="Schaberg P.G."/>
            <person name="Yang J."/>
            <person name="Wegrzyn J.L."/>
            <person name="Swenson N.G."/>
        </authorList>
    </citation>
    <scope>NUCLEOTIDE SEQUENCE</scope>
    <source>
        <strain evidence="7">NS2018</strain>
    </source>
</reference>
<name>A0AA39W6N7_ACESA</name>
<dbReference type="InterPro" id="IPR007750">
    <property type="entry name" value="DUF674"/>
</dbReference>
<dbReference type="CDD" id="cd06472">
    <property type="entry name" value="ACD_ScHsp26_like"/>
    <property type="match status" value="1"/>
</dbReference>
<comment type="similarity">
    <text evidence="4 5">Belongs to the small heat shock protein (HSP20) family.</text>
</comment>
<keyword evidence="8" id="KW-1185">Reference proteome</keyword>
<dbReference type="Gene3D" id="2.60.40.790">
    <property type="match status" value="1"/>
</dbReference>
<keyword evidence="3" id="KW-0346">Stress response</keyword>
<evidence type="ECO:0000313" key="7">
    <source>
        <dbReference type="EMBL" id="KAK0603596.1"/>
    </source>
</evidence>
<dbReference type="InterPro" id="IPR002068">
    <property type="entry name" value="A-crystallin/Hsp20_dom"/>
</dbReference>
<dbReference type="EMBL" id="JAUESC010000002">
    <property type="protein sequence ID" value="KAK0603596.1"/>
    <property type="molecule type" value="Genomic_DNA"/>
</dbReference>
<comment type="caution">
    <text evidence="7">The sequence shown here is derived from an EMBL/GenBank/DDBJ whole genome shotgun (WGS) entry which is preliminary data.</text>
</comment>
<evidence type="ECO:0000256" key="1">
    <source>
        <dbReference type="ARBA" id="ARBA00004496"/>
    </source>
</evidence>
<comment type="subcellular location">
    <subcellularLocation>
        <location evidence="1">Cytoplasm</location>
    </subcellularLocation>
</comment>
<dbReference type="Pfam" id="PF05056">
    <property type="entry name" value="DUF674"/>
    <property type="match status" value="2"/>
</dbReference>
<sequence length="382" mass="42248">MAATTATREITLKLLIDTNTEKVVFAEAKKDFVDYLFGLLQVPVGSILGNLLANKMDGAGSISRVYKSVMDLESSYLLTDVSRDLLLCPKMSSSSTSITIPPLLQSFEFSDKKSENETQSDSNANVMFGAIPSAPSRSVPLFGSACSPTTTEAIVASPSKPEGFVSGMTRYMVMDDLTVKPSSPISSITLLNSIGVKDFSCFVEKIVTINFNKGLDLVKASFVSDTVLSDVFVRNQPRRTNAFDPFSVDVWDPFDGFFNVPSNSGRSEASAFANTRIDWKETPEAHVFKADLPGLKKQEVKVEVEEGRILQIRGERIKEQEDKNDKWHRVERSSGKFLRRFRLLENVNMDQVKATMKNGVLTVTVPKEEEKKPQVKSIDISG</sequence>
<dbReference type="PANTHER" id="PTHR11527">
    <property type="entry name" value="HEAT-SHOCK PROTEIN 20 FAMILY MEMBER"/>
    <property type="match status" value="1"/>
</dbReference>
<proteinExistence type="inferred from homology"/>
<evidence type="ECO:0000313" key="8">
    <source>
        <dbReference type="Proteomes" id="UP001168877"/>
    </source>
</evidence>
<feature type="domain" description="SHSP" evidence="6">
    <location>
        <begin position="268"/>
        <end position="382"/>
    </location>
</feature>
<dbReference type="Proteomes" id="UP001168877">
    <property type="component" value="Unassembled WGS sequence"/>
</dbReference>
<gene>
    <name evidence="7" type="ORF">LWI29_006636</name>
</gene>
<evidence type="ECO:0000256" key="4">
    <source>
        <dbReference type="PROSITE-ProRule" id="PRU00285"/>
    </source>
</evidence>
<evidence type="ECO:0000256" key="2">
    <source>
        <dbReference type="ARBA" id="ARBA00022490"/>
    </source>
</evidence>
<dbReference type="AlphaFoldDB" id="A0AA39W6N7"/>
<evidence type="ECO:0000256" key="3">
    <source>
        <dbReference type="ARBA" id="ARBA00023016"/>
    </source>
</evidence>